<reference evidence="1" key="1">
    <citation type="journal article" date="2017" name="Science">
        <title>Giant viruses with an expanded complement of translation system components.</title>
        <authorList>
            <person name="Schulz F."/>
            <person name="Yutin N."/>
            <person name="Ivanova N.N."/>
            <person name="Ortega D.R."/>
            <person name="Lee T.K."/>
            <person name="Vierheilig J."/>
            <person name="Daims H."/>
            <person name="Horn M."/>
            <person name="Wagner M."/>
            <person name="Jensen G.J."/>
            <person name="Kyrpides N.C."/>
            <person name="Koonin E.V."/>
            <person name="Woyke T."/>
        </authorList>
    </citation>
    <scope>NUCLEOTIDE SEQUENCE</scope>
    <source>
        <strain evidence="1">CTV1</strain>
    </source>
</reference>
<sequence length="143" mass="16985">MNFFNDMNISLNDNIKKIQNKSFCFNSLNLDQCDEIPSYGSFTYNPNDLEIQKSNIRSFRPTQIIDKDHENLTRLLEYELANRNFYINKVTSNFYSDQNKMKIMKTTNTLLNEGIKFIEDNNIKELKKLSTEHFKEKDSNNFT</sequence>
<accession>A0A1V0S999</accession>
<gene>
    <name evidence="1" type="ORF">Catovirus_1_333</name>
</gene>
<organism evidence="1">
    <name type="scientific">Catovirus CTV1</name>
    <dbReference type="NCBI Taxonomy" id="1977631"/>
    <lineage>
        <taxon>Viruses</taxon>
        <taxon>Varidnaviria</taxon>
        <taxon>Bamfordvirae</taxon>
        <taxon>Nucleocytoviricota</taxon>
        <taxon>Megaviricetes</taxon>
        <taxon>Imitervirales</taxon>
        <taxon>Mimiviridae</taxon>
        <taxon>Klosneuvirinae</taxon>
        <taxon>Catovirus</taxon>
    </lineage>
</organism>
<protein>
    <submittedName>
        <fullName evidence="1">Uncharacterized protein</fullName>
    </submittedName>
</protein>
<evidence type="ECO:0000313" key="1">
    <source>
        <dbReference type="EMBL" id="ARF08283.1"/>
    </source>
</evidence>
<name>A0A1V0S999_9VIRU</name>
<proteinExistence type="predicted"/>
<dbReference type="EMBL" id="KY684083">
    <property type="protein sequence ID" value="ARF08283.1"/>
    <property type="molecule type" value="Genomic_DNA"/>
</dbReference>